<dbReference type="EMBL" id="HACG01003411">
    <property type="protein sequence ID" value="CEK50276.1"/>
    <property type="molecule type" value="Transcribed_RNA"/>
</dbReference>
<name>A0A0B6Y338_9EUPU</name>
<evidence type="ECO:0000313" key="1">
    <source>
        <dbReference type="EMBL" id="CEK50276.1"/>
    </source>
</evidence>
<feature type="non-terminal residue" evidence="1">
    <location>
        <position position="80"/>
    </location>
</feature>
<accession>A0A0B6Y338</accession>
<dbReference type="AlphaFoldDB" id="A0A0B6Y338"/>
<protein>
    <submittedName>
        <fullName evidence="1">Uncharacterized protein</fullName>
    </submittedName>
</protein>
<organism evidence="1">
    <name type="scientific">Arion vulgaris</name>
    <dbReference type="NCBI Taxonomy" id="1028688"/>
    <lineage>
        <taxon>Eukaryota</taxon>
        <taxon>Metazoa</taxon>
        <taxon>Spiralia</taxon>
        <taxon>Lophotrochozoa</taxon>
        <taxon>Mollusca</taxon>
        <taxon>Gastropoda</taxon>
        <taxon>Heterobranchia</taxon>
        <taxon>Euthyneura</taxon>
        <taxon>Panpulmonata</taxon>
        <taxon>Eupulmonata</taxon>
        <taxon>Stylommatophora</taxon>
        <taxon>Helicina</taxon>
        <taxon>Arionoidea</taxon>
        <taxon>Arionidae</taxon>
        <taxon>Arion</taxon>
    </lineage>
</organism>
<feature type="non-terminal residue" evidence="1">
    <location>
        <position position="1"/>
    </location>
</feature>
<reference evidence="1" key="1">
    <citation type="submission" date="2014-12" db="EMBL/GenBank/DDBJ databases">
        <title>Insight into the proteome of Arion vulgaris.</title>
        <authorList>
            <person name="Aradska J."/>
            <person name="Bulat T."/>
            <person name="Smidak R."/>
            <person name="Sarate P."/>
            <person name="Gangsoo J."/>
            <person name="Sialana F."/>
            <person name="Bilban M."/>
            <person name="Lubec G."/>
        </authorList>
    </citation>
    <scope>NUCLEOTIDE SEQUENCE</scope>
    <source>
        <tissue evidence="1">Skin</tissue>
    </source>
</reference>
<gene>
    <name evidence="1" type="primary">ORF10291</name>
</gene>
<proteinExistence type="predicted"/>
<sequence length="80" mass="9277">FMKARQETTRRLSHPDSNVAHLSWILPNPRVQLPGIDTFKASSSFRESTFEITPLNFDIRFQHIISRQKPKRDALSADIL</sequence>